<evidence type="ECO:0000313" key="1">
    <source>
        <dbReference type="EMBL" id="KAL3109214.1"/>
    </source>
</evidence>
<sequence>MCKVGPELKNKFIALMRDENSNGYAKLDDMLYKDSDDVLEIEREQKDGVLIMLYKDEIHHPMMEKHPEEMKQFPAMDPCEEAKLKVIKEMDKNGKRKMVIKVDKDELNDVGTKDKVESSKLKKWAKSILHIN</sequence>
<name>A0ABD2L237_9BILA</name>
<organism evidence="1 2">
    <name type="scientific">Heterodera trifolii</name>
    <dbReference type="NCBI Taxonomy" id="157864"/>
    <lineage>
        <taxon>Eukaryota</taxon>
        <taxon>Metazoa</taxon>
        <taxon>Ecdysozoa</taxon>
        <taxon>Nematoda</taxon>
        <taxon>Chromadorea</taxon>
        <taxon>Rhabditida</taxon>
        <taxon>Tylenchina</taxon>
        <taxon>Tylenchomorpha</taxon>
        <taxon>Tylenchoidea</taxon>
        <taxon>Heteroderidae</taxon>
        <taxon>Heteroderinae</taxon>
        <taxon>Heterodera</taxon>
    </lineage>
</organism>
<dbReference type="AlphaFoldDB" id="A0ABD2L237"/>
<accession>A0ABD2L237</accession>
<gene>
    <name evidence="1" type="ORF">niasHT_010478</name>
</gene>
<keyword evidence="2" id="KW-1185">Reference proteome</keyword>
<protein>
    <submittedName>
        <fullName evidence="1">Uncharacterized protein</fullName>
    </submittedName>
</protein>
<dbReference type="EMBL" id="JBICBT010000574">
    <property type="protein sequence ID" value="KAL3109214.1"/>
    <property type="molecule type" value="Genomic_DNA"/>
</dbReference>
<dbReference type="Proteomes" id="UP001620626">
    <property type="component" value="Unassembled WGS sequence"/>
</dbReference>
<proteinExistence type="predicted"/>
<reference evidence="1 2" key="1">
    <citation type="submission" date="2024-10" db="EMBL/GenBank/DDBJ databases">
        <authorList>
            <person name="Kim D."/>
        </authorList>
    </citation>
    <scope>NUCLEOTIDE SEQUENCE [LARGE SCALE GENOMIC DNA]</scope>
    <source>
        <strain evidence="1">BH-2024</strain>
    </source>
</reference>
<comment type="caution">
    <text evidence="1">The sequence shown here is derived from an EMBL/GenBank/DDBJ whole genome shotgun (WGS) entry which is preliminary data.</text>
</comment>
<evidence type="ECO:0000313" key="2">
    <source>
        <dbReference type="Proteomes" id="UP001620626"/>
    </source>
</evidence>